<dbReference type="GeneID" id="94432394"/>
<evidence type="ECO:0000256" key="1">
    <source>
        <dbReference type="SAM" id="MobiDB-lite"/>
    </source>
</evidence>
<evidence type="ECO:0000256" key="2">
    <source>
        <dbReference type="SAM" id="SignalP"/>
    </source>
</evidence>
<evidence type="ECO:0000313" key="4">
    <source>
        <dbReference type="Proteomes" id="UP000221165"/>
    </source>
</evidence>
<organism evidence="3 4">
    <name type="scientific">Cystoisospora suis</name>
    <dbReference type="NCBI Taxonomy" id="483139"/>
    <lineage>
        <taxon>Eukaryota</taxon>
        <taxon>Sar</taxon>
        <taxon>Alveolata</taxon>
        <taxon>Apicomplexa</taxon>
        <taxon>Conoidasida</taxon>
        <taxon>Coccidia</taxon>
        <taxon>Eucoccidiorida</taxon>
        <taxon>Eimeriorina</taxon>
        <taxon>Sarcocystidae</taxon>
        <taxon>Cystoisospora</taxon>
    </lineage>
</organism>
<sequence>MRSSPFHRALYLVIVFSILSSARAQSGALFSSEFLCLGAACDLIKCSNDSECPPFHTCTGYSTSIFGKGTGLFGGNGLGLGQALGQPLRGSGGFVSASPAVAAGAIDGIWSALAPDMKPPIKTMFNPNFCEPSGLRQPSNIVTPGGYFVTADMKEWVPPGPDRLVDLPETSELGSVYNTPSLNQRLSYRVPQNSVTSVETERTEKRTAPPAQVSINGGLIQYDYDTNAYGEPILVARSVYDEAAGGSKDDLHASAAPSDHMTAESLTVSADIEAQIAKSTGQQASRNQPVLQTDAPSGTQRKPAHSGKPELSVLLTHPRQYKEVRSTVTNIDAPVQKEQRLDAQQSGAQGSPAPLSSSDAGAGQKQQGQTQKKPPPERLPTSIFDDMLGDQRQPSQIQQKFKEQSPSSLHRGQADPTRTRQPASNEANSSSRQEPAEMKISTSAPSSAFDGGLEAQVQSLLLKQLEALDSDQVDALLKQLMSESGTPGASIPSRRLLRGLQSADEEPVKKTEGIEKFLAFEWLEEMALDALTANKFMLTDTVGFQNLLQYGANVNNAKWEAQINCLTPVAMGFTPLGAVIIDLANTSDSASLIRNDLFEAFIKGNRENQRKPLVTVTEVANMRDLRRDFAVIVCTRPGRFVTEFKISVAFAGQEGKVTNLCPVEVLCEEGPEIPASELALRFNTELNPEDEDDEPPPEDDEDLPPKKQKKKKFLPPEDDEDAPPVEKKKKSKKERRNQDF</sequence>
<keyword evidence="2" id="KW-0732">Signal</keyword>
<protein>
    <recommendedName>
        <fullName evidence="5">Transmembrane protein</fullName>
    </recommendedName>
</protein>
<dbReference type="Proteomes" id="UP000221165">
    <property type="component" value="Unassembled WGS sequence"/>
</dbReference>
<feature type="compositionally biased region" description="Polar residues" evidence="1">
    <location>
        <begin position="419"/>
        <end position="433"/>
    </location>
</feature>
<feature type="compositionally biased region" description="Polar residues" evidence="1">
    <location>
        <begin position="342"/>
        <end position="359"/>
    </location>
</feature>
<feature type="chain" id="PRO_5012564446" description="Transmembrane protein" evidence="2">
    <location>
        <begin position="25"/>
        <end position="740"/>
    </location>
</feature>
<feature type="signal peptide" evidence="2">
    <location>
        <begin position="1"/>
        <end position="24"/>
    </location>
</feature>
<dbReference type="VEuPathDB" id="ToxoDB:CSUI_009064"/>
<evidence type="ECO:0000313" key="3">
    <source>
        <dbReference type="EMBL" id="PHJ17115.1"/>
    </source>
</evidence>
<dbReference type="RefSeq" id="XP_067918840.1">
    <property type="nucleotide sequence ID" value="XM_068069183.1"/>
</dbReference>
<feature type="compositionally biased region" description="Polar residues" evidence="1">
    <location>
        <begin position="392"/>
        <end position="410"/>
    </location>
</feature>
<dbReference type="AlphaFoldDB" id="A0A2C6KKV4"/>
<feature type="compositionally biased region" description="Low complexity" evidence="1">
    <location>
        <begin position="360"/>
        <end position="372"/>
    </location>
</feature>
<accession>A0A2C6KKV4</accession>
<feature type="region of interest" description="Disordered" evidence="1">
    <location>
        <begin position="685"/>
        <end position="740"/>
    </location>
</feature>
<keyword evidence="4" id="KW-1185">Reference proteome</keyword>
<name>A0A2C6KKV4_9APIC</name>
<feature type="compositionally biased region" description="Acidic residues" evidence="1">
    <location>
        <begin position="687"/>
        <end position="702"/>
    </location>
</feature>
<proteinExistence type="predicted"/>
<gene>
    <name evidence="3" type="ORF">CSUI_009064</name>
</gene>
<reference evidence="3 4" key="1">
    <citation type="journal article" date="2017" name="Int. J. Parasitol.">
        <title>The genome of the protozoan parasite Cystoisospora suis and a reverse vaccinology approach to identify vaccine candidates.</title>
        <authorList>
            <person name="Palmieri N."/>
            <person name="Shrestha A."/>
            <person name="Ruttkowski B."/>
            <person name="Beck T."/>
            <person name="Vogl C."/>
            <person name="Tomley F."/>
            <person name="Blake D.P."/>
            <person name="Joachim A."/>
        </authorList>
    </citation>
    <scope>NUCLEOTIDE SEQUENCE [LARGE SCALE GENOMIC DNA]</scope>
    <source>
        <strain evidence="3 4">Wien I</strain>
    </source>
</reference>
<feature type="compositionally biased region" description="Basic residues" evidence="1">
    <location>
        <begin position="727"/>
        <end position="740"/>
    </location>
</feature>
<dbReference type="EMBL" id="MIGC01005256">
    <property type="protein sequence ID" value="PHJ17115.1"/>
    <property type="molecule type" value="Genomic_DNA"/>
</dbReference>
<feature type="compositionally biased region" description="Polar residues" evidence="1">
    <location>
        <begin position="278"/>
        <end position="300"/>
    </location>
</feature>
<evidence type="ECO:0008006" key="5">
    <source>
        <dbReference type="Google" id="ProtNLM"/>
    </source>
</evidence>
<dbReference type="OrthoDB" id="330555at2759"/>
<comment type="caution">
    <text evidence="3">The sequence shown here is derived from an EMBL/GenBank/DDBJ whole genome shotgun (WGS) entry which is preliminary data.</text>
</comment>
<feature type="region of interest" description="Disordered" evidence="1">
    <location>
        <begin position="278"/>
        <end position="447"/>
    </location>
</feature>